<dbReference type="GO" id="GO:0045893">
    <property type="term" value="P:positive regulation of DNA-templated transcription"/>
    <property type="evidence" value="ECO:0007669"/>
    <property type="project" value="UniProtKB-ARBA"/>
</dbReference>
<dbReference type="SMART" id="SM00448">
    <property type="entry name" value="REC"/>
    <property type="match status" value="1"/>
</dbReference>
<comment type="caution">
    <text evidence="17">The sequence shown here is derived from an EMBL/GenBank/DDBJ whole genome shotgun (WGS) entry which is preliminary data.</text>
</comment>
<keyword evidence="10" id="KW-0804">Transcription</keyword>
<dbReference type="InterPro" id="IPR001867">
    <property type="entry name" value="OmpR/PhoB-type_DNA-bd"/>
</dbReference>
<dbReference type="PANTHER" id="PTHR48111:SF4">
    <property type="entry name" value="DNA-BINDING DUAL TRANSCRIPTIONAL REGULATOR OMPR"/>
    <property type="match status" value="1"/>
</dbReference>
<dbReference type="InterPro" id="IPR039420">
    <property type="entry name" value="WalR-like"/>
</dbReference>
<feature type="domain" description="Response regulatory" evidence="15">
    <location>
        <begin position="6"/>
        <end position="120"/>
    </location>
</feature>
<evidence type="ECO:0000313" key="18">
    <source>
        <dbReference type="Proteomes" id="UP000221101"/>
    </source>
</evidence>
<dbReference type="PANTHER" id="PTHR48111">
    <property type="entry name" value="REGULATOR OF RPOS"/>
    <property type="match status" value="1"/>
</dbReference>
<keyword evidence="9" id="KW-0010">Activator</keyword>
<evidence type="ECO:0000256" key="2">
    <source>
        <dbReference type="ARBA" id="ARBA00022490"/>
    </source>
</evidence>
<evidence type="ECO:0000256" key="6">
    <source>
        <dbReference type="ARBA" id="ARBA00023015"/>
    </source>
</evidence>
<keyword evidence="18" id="KW-1185">Reference proteome</keyword>
<evidence type="ECO:0000256" key="3">
    <source>
        <dbReference type="ARBA" id="ARBA00022491"/>
    </source>
</evidence>
<evidence type="ECO:0000256" key="1">
    <source>
        <dbReference type="ARBA" id="ARBA00004496"/>
    </source>
</evidence>
<reference evidence="17 18" key="1">
    <citation type="journal article" date="2017" name="Nat. Microbiol.">
        <title>Natural product diversity associated with the nematode symbionts Photorhabdus and Xenorhabdus.</title>
        <authorList>
            <person name="Tobias N.J."/>
            <person name="Wolff H."/>
            <person name="Djahanschiri B."/>
            <person name="Grundmann F."/>
            <person name="Kronenwerth M."/>
            <person name="Shi Y.M."/>
            <person name="Simonyi S."/>
            <person name="Grun P."/>
            <person name="Shapiro-Ilan D."/>
            <person name="Pidot S.J."/>
            <person name="Stinear T.P."/>
            <person name="Ebersberger I."/>
            <person name="Bode H.B."/>
        </authorList>
    </citation>
    <scope>NUCLEOTIDE SEQUENCE [LARGE SCALE GENOMIC DNA]</scope>
    <source>
        <strain evidence="17 18">DSM 17907</strain>
    </source>
</reference>
<dbReference type="NCBIfam" id="NF007005">
    <property type="entry name" value="PRK09468.1"/>
    <property type="match status" value="1"/>
</dbReference>
<dbReference type="GO" id="GO:0005829">
    <property type="term" value="C:cytosol"/>
    <property type="evidence" value="ECO:0007669"/>
    <property type="project" value="TreeGrafter"/>
</dbReference>
<evidence type="ECO:0000256" key="9">
    <source>
        <dbReference type="ARBA" id="ARBA00023159"/>
    </source>
</evidence>
<evidence type="ECO:0000259" key="15">
    <source>
        <dbReference type="PROSITE" id="PS50110"/>
    </source>
</evidence>
<dbReference type="FunFam" id="1.10.10.10:FF:000023">
    <property type="entry name" value="Two-component response regulator OmpR"/>
    <property type="match status" value="1"/>
</dbReference>
<organism evidence="17 18">
    <name type="scientific">Xenorhabdus kozodoii</name>
    <dbReference type="NCBI Taxonomy" id="351676"/>
    <lineage>
        <taxon>Bacteria</taxon>
        <taxon>Pseudomonadati</taxon>
        <taxon>Pseudomonadota</taxon>
        <taxon>Gammaproteobacteria</taxon>
        <taxon>Enterobacterales</taxon>
        <taxon>Morganellaceae</taxon>
        <taxon>Xenorhabdus</taxon>
    </lineage>
</organism>
<keyword evidence="5" id="KW-0902">Two-component regulatory system</keyword>
<dbReference type="PROSITE" id="PS50110">
    <property type="entry name" value="RESPONSE_REGULATORY"/>
    <property type="match status" value="1"/>
</dbReference>
<dbReference type="InterPro" id="IPR036388">
    <property type="entry name" value="WH-like_DNA-bd_sf"/>
</dbReference>
<evidence type="ECO:0000256" key="13">
    <source>
        <dbReference type="PROSITE-ProRule" id="PRU00169"/>
    </source>
</evidence>
<evidence type="ECO:0000259" key="16">
    <source>
        <dbReference type="PROSITE" id="PS51755"/>
    </source>
</evidence>
<dbReference type="Gene3D" id="1.10.10.10">
    <property type="entry name" value="Winged helix-like DNA-binding domain superfamily/Winged helix DNA-binding domain"/>
    <property type="match status" value="1"/>
</dbReference>
<dbReference type="AlphaFoldDB" id="A0A2D0LEN0"/>
<dbReference type="InterPro" id="IPR016032">
    <property type="entry name" value="Sig_transdc_resp-reg_C-effctor"/>
</dbReference>
<accession>A0A2D0LEN0</accession>
<keyword evidence="2" id="KW-0963">Cytoplasm</keyword>
<dbReference type="Proteomes" id="UP000221101">
    <property type="component" value="Unassembled WGS sequence"/>
</dbReference>
<evidence type="ECO:0000256" key="8">
    <source>
        <dbReference type="ARBA" id="ARBA00023125"/>
    </source>
</evidence>
<evidence type="ECO:0000256" key="14">
    <source>
        <dbReference type="PROSITE-ProRule" id="PRU01091"/>
    </source>
</evidence>
<dbReference type="EMBL" id="NJCX01000007">
    <property type="protein sequence ID" value="PHM74112.1"/>
    <property type="molecule type" value="Genomic_DNA"/>
</dbReference>
<feature type="DNA-binding region" description="OmpR/PhoB-type" evidence="14">
    <location>
        <begin position="135"/>
        <end position="234"/>
    </location>
</feature>
<dbReference type="GO" id="GO:0000156">
    <property type="term" value="F:phosphorelay response regulator activity"/>
    <property type="evidence" value="ECO:0007669"/>
    <property type="project" value="TreeGrafter"/>
</dbReference>
<dbReference type="OrthoDB" id="9802426at2"/>
<name>A0A2D0LEN0_9GAMM</name>
<evidence type="ECO:0000256" key="5">
    <source>
        <dbReference type="ARBA" id="ARBA00023012"/>
    </source>
</evidence>
<evidence type="ECO:0000256" key="12">
    <source>
        <dbReference type="ARBA" id="ARBA00041745"/>
    </source>
</evidence>
<dbReference type="FunFam" id="3.40.50.2300:FF:000008">
    <property type="entry name" value="Two-component response regulator OmpR"/>
    <property type="match status" value="1"/>
</dbReference>
<dbReference type="InterPro" id="IPR011006">
    <property type="entry name" value="CheY-like_superfamily"/>
</dbReference>
<dbReference type="GO" id="GO:0000976">
    <property type="term" value="F:transcription cis-regulatory region binding"/>
    <property type="evidence" value="ECO:0007669"/>
    <property type="project" value="TreeGrafter"/>
</dbReference>
<sequence>MQESYKILVVDDDMRLRALLERYLSDQGFQVRSAANAEQMDRLLTRESIQLIILDLMLPGEDGLSICRRLRSQHNSIPIIMISAKGEEVDRIVGLEIGADDYLAKPFNPRELLARMRAVLRRQANELPGAPTPDDAVIKFGKFKLDLGTREMFHQDELLPLTSGEFSVLKVLVSHPREPLSRDKLMSLARGREYGAMERSIDVQISRLRRLIEEDPTHPRYIQTVWGLGYVFVPDGSKA</sequence>
<dbReference type="InterPro" id="IPR001789">
    <property type="entry name" value="Sig_transdc_resp-reg_receiver"/>
</dbReference>
<dbReference type="PROSITE" id="PS51755">
    <property type="entry name" value="OMPR_PHOB"/>
    <property type="match status" value="1"/>
</dbReference>
<proteinExistence type="predicted"/>
<dbReference type="SUPFAM" id="SSF52172">
    <property type="entry name" value="CheY-like"/>
    <property type="match status" value="1"/>
</dbReference>
<dbReference type="CDD" id="cd00383">
    <property type="entry name" value="trans_reg_C"/>
    <property type="match status" value="1"/>
</dbReference>
<dbReference type="Pfam" id="PF00072">
    <property type="entry name" value="Response_reg"/>
    <property type="match status" value="1"/>
</dbReference>
<keyword evidence="6" id="KW-0805">Transcription regulation</keyword>
<protein>
    <recommendedName>
        <fullName evidence="11">DNA-binding dual transcriptional regulator OmpR</fullName>
    </recommendedName>
    <alternativeName>
        <fullName evidence="12">Transcriptional regulatory protein OmpR</fullName>
    </alternativeName>
</protein>
<keyword evidence="8 14" id="KW-0238">DNA-binding</keyword>
<feature type="modified residue" description="4-aspartylphosphate" evidence="13">
    <location>
        <position position="55"/>
    </location>
</feature>
<dbReference type="RefSeq" id="WP_099141409.1">
    <property type="nucleotide sequence ID" value="NZ_CAWNOR010000108.1"/>
</dbReference>
<feature type="domain" description="OmpR/PhoB-type" evidence="16">
    <location>
        <begin position="135"/>
        <end position="234"/>
    </location>
</feature>
<evidence type="ECO:0000256" key="10">
    <source>
        <dbReference type="ARBA" id="ARBA00023163"/>
    </source>
</evidence>
<dbReference type="Gene3D" id="3.40.50.2300">
    <property type="match status" value="1"/>
</dbReference>
<dbReference type="Gene3D" id="6.10.250.690">
    <property type="match status" value="1"/>
</dbReference>
<dbReference type="SUPFAM" id="SSF46894">
    <property type="entry name" value="C-terminal effector domain of the bipartite response regulators"/>
    <property type="match status" value="1"/>
</dbReference>
<dbReference type="GO" id="GO:0032993">
    <property type="term" value="C:protein-DNA complex"/>
    <property type="evidence" value="ECO:0007669"/>
    <property type="project" value="TreeGrafter"/>
</dbReference>
<evidence type="ECO:0000313" key="17">
    <source>
        <dbReference type="EMBL" id="PHM74112.1"/>
    </source>
</evidence>
<evidence type="ECO:0000256" key="4">
    <source>
        <dbReference type="ARBA" id="ARBA00022553"/>
    </source>
</evidence>
<dbReference type="Pfam" id="PF00486">
    <property type="entry name" value="Trans_reg_C"/>
    <property type="match status" value="1"/>
</dbReference>
<dbReference type="SMART" id="SM00862">
    <property type="entry name" value="Trans_reg_C"/>
    <property type="match status" value="1"/>
</dbReference>
<evidence type="ECO:0000256" key="11">
    <source>
        <dbReference type="ARBA" id="ARBA00040496"/>
    </source>
</evidence>
<keyword evidence="3" id="KW-0678">Repressor</keyword>
<evidence type="ECO:0000256" key="7">
    <source>
        <dbReference type="ARBA" id="ARBA00023016"/>
    </source>
</evidence>
<gene>
    <name evidence="17" type="ORF">Xkoz_01321</name>
</gene>
<keyword evidence="4 13" id="KW-0597">Phosphoprotein</keyword>
<comment type="subcellular location">
    <subcellularLocation>
        <location evidence="1">Cytoplasm</location>
    </subcellularLocation>
</comment>
<keyword evidence="7" id="KW-0346">Stress response</keyword>